<keyword evidence="3" id="KW-0812">Transmembrane</keyword>
<dbReference type="AlphaFoldDB" id="A0A6N8JQA9"/>
<feature type="transmembrane region" description="Helical" evidence="3">
    <location>
        <begin position="134"/>
        <end position="152"/>
    </location>
</feature>
<dbReference type="PANTHER" id="PTHR43653:SF1">
    <property type="entry name" value="CYTOCHROME C-TYPE BIOGENESIS PROTEIN CCMF"/>
    <property type="match status" value="1"/>
</dbReference>
<feature type="transmembrane region" description="Helical" evidence="3">
    <location>
        <begin position="295"/>
        <end position="313"/>
    </location>
</feature>
<feature type="domain" description="Cytochrome c assembly protein" evidence="4">
    <location>
        <begin position="102"/>
        <end position="316"/>
    </location>
</feature>
<dbReference type="PRINTS" id="PR01410">
    <property type="entry name" value="CCBIOGENESIS"/>
</dbReference>
<dbReference type="PANTHER" id="PTHR43653">
    <property type="entry name" value="CYTOCHROME C ASSEMBLY PROTEIN-RELATED"/>
    <property type="match status" value="1"/>
</dbReference>
<feature type="transmembrane region" description="Helical" evidence="3">
    <location>
        <begin position="451"/>
        <end position="474"/>
    </location>
</feature>
<feature type="transmembrane region" description="Helical" evidence="3">
    <location>
        <begin position="377"/>
        <end position="399"/>
    </location>
</feature>
<dbReference type="Proteomes" id="UP000463388">
    <property type="component" value="Unassembled WGS sequence"/>
</dbReference>
<evidence type="ECO:0000256" key="2">
    <source>
        <dbReference type="ARBA" id="ARBA00022748"/>
    </source>
</evidence>
<feature type="transmembrane region" description="Helical" evidence="3">
    <location>
        <begin position="673"/>
        <end position="694"/>
    </location>
</feature>
<dbReference type="GO" id="GO:0016020">
    <property type="term" value="C:membrane"/>
    <property type="evidence" value="ECO:0007669"/>
    <property type="project" value="InterPro"/>
</dbReference>
<protein>
    <submittedName>
        <fullName evidence="6">Cytochrome C assembly protein</fullName>
    </submittedName>
</protein>
<reference evidence="6 7" key="1">
    <citation type="submission" date="2019-12" db="EMBL/GenBank/DDBJ databases">
        <title>Microbes associate with the intestines of laboratory mice.</title>
        <authorList>
            <person name="Navarre W."/>
            <person name="Wong E."/>
        </authorList>
    </citation>
    <scope>NUCLEOTIDE SEQUENCE [LARGE SCALE GENOMIC DNA]</scope>
    <source>
        <strain evidence="6 7">NM66_B29</strain>
    </source>
</reference>
<accession>A0A6N8JQA9</accession>
<sequence length="745" mass="79941">MSMIGLLGLLVAFAGCVISILCLGVAHLLHKKRSFERAETLAWGGRVAAVLTAAALTVCCAVLVWCFFTGDNSIQYVLDNRSNSTSPEAWLYKLAGLWAGRQGSLLFWAWLIAVFNAVLVFATRKDARPLDNGALCISQLVLTAFVSVLLFSESNMPFLVTDARFFSEDGALSTMASARSMNALLEHWAMAIHPPTLFIGYAGLTIPFAYAVAALIVNDDSALWVNRSTSYLMFSWLLLGIGIGLGAVWAYVVLGWGGYWGWDPVENASLLPWLVGVALIHSFTVYRQRGAFKRWSVFCACLTFCFVVLGTFITRSGLVQSVHAFEGDPVSLVMFGALIVLSLLAGIVGLLLRRRSFGAVNAADDDIESMMSKEAAYYVNNLIMVVFAVLLAYMTVSSALPSWLPFGGQSLSAGTYNAIARPLGIAYLAILAVCPLLGWRRTDKKAFWRAARVPGLCALLLFIVLMVYFATYLLPSYNAMIAMGGTTAEGLLEQGAPWYYNGLAVVGFAVASLLFFNALFMAVRSLKHVGAGKIRRRLALFGGSVAHASMGIILVGLIGSAMYVTEITGYLTYDEEADGTSDTFIIQDFELVYKDNSIDELGNGNVRYALTFDAYKDGQFVGTVNPAVQLVGATQQQKLEASVIGFPLEDLFVVYRGVNDAGDYSMDVRVNPLISFVWVGFGLLMVGCLIPLFAKRASKREDADADDAPTSVLAATAGGDAAAGADEAGAADAAATAAADAGEGK</sequence>
<keyword evidence="2" id="KW-0201">Cytochrome c-type biogenesis</keyword>
<name>A0A6N8JQA9_9ACTN</name>
<evidence type="ECO:0000259" key="5">
    <source>
        <dbReference type="Pfam" id="PF16327"/>
    </source>
</evidence>
<dbReference type="InterPro" id="IPR003567">
    <property type="entry name" value="Cyt_c_biogenesis"/>
</dbReference>
<feature type="transmembrane region" description="Helical" evidence="3">
    <location>
        <begin position="47"/>
        <end position="70"/>
    </location>
</feature>
<feature type="transmembrane region" description="Helical" evidence="3">
    <location>
        <begin position="538"/>
        <end position="564"/>
    </location>
</feature>
<organism evidence="6 7">
    <name type="scientific">Adlercreutzia mucosicola</name>
    <dbReference type="NCBI Taxonomy" id="580026"/>
    <lineage>
        <taxon>Bacteria</taxon>
        <taxon>Bacillati</taxon>
        <taxon>Actinomycetota</taxon>
        <taxon>Coriobacteriia</taxon>
        <taxon>Eggerthellales</taxon>
        <taxon>Eggerthellaceae</taxon>
        <taxon>Adlercreutzia</taxon>
    </lineage>
</organism>
<evidence type="ECO:0000313" key="7">
    <source>
        <dbReference type="Proteomes" id="UP000463388"/>
    </source>
</evidence>
<dbReference type="InterPro" id="IPR032523">
    <property type="entry name" value="CcmF_C"/>
</dbReference>
<dbReference type="InterPro" id="IPR002541">
    <property type="entry name" value="Cyt_c_assembly"/>
</dbReference>
<comment type="similarity">
    <text evidence="1">Belongs to the CcmF/CycK/Ccl1/NrfE/CcsA family.</text>
</comment>
<dbReference type="RefSeq" id="WP_160347147.1">
    <property type="nucleotide sequence ID" value="NZ_WSRR01000032.1"/>
</dbReference>
<dbReference type="EMBL" id="WSRR01000032">
    <property type="protein sequence ID" value="MVX61792.1"/>
    <property type="molecule type" value="Genomic_DNA"/>
</dbReference>
<feature type="transmembrane region" description="Helical" evidence="3">
    <location>
        <begin position="419"/>
        <end position="439"/>
    </location>
</feature>
<feature type="transmembrane region" description="Helical" evidence="3">
    <location>
        <begin position="270"/>
        <end position="286"/>
    </location>
</feature>
<dbReference type="Pfam" id="PF16327">
    <property type="entry name" value="CcmF_C"/>
    <property type="match status" value="1"/>
</dbReference>
<dbReference type="GO" id="GO:0017004">
    <property type="term" value="P:cytochrome complex assembly"/>
    <property type="evidence" value="ECO:0007669"/>
    <property type="project" value="UniProtKB-KW"/>
</dbReference>
<dbReference type="Pfam" id="PF01578">
    <property type="entry name" value="Cytochrom_C_asm"/>
    <property type="match status" value="1"/>
</dbReference>
<dbReference type="OrthoDB" id="9814290at2"/>
<gene>
    <name evidence="6" type="ORF">GKZ27_10080</name>
</gene>
<feature type="transmembrane region" description="Helical" evidence="3">
    <location>
        <begin position="6"/>
        <end position="26"/>
    </location>
</feature>
<evidence type="ECO:0000259" key="4">
    <source>
        <dbReference type="Pfam" id="PF01578"/>
    </source>
</evidence>
<comment type="caution">
    <text evidence="6">The sequence shown here is derived from an EMBL/GenBank/DDBJ whole genome shotgun (WGS) entry which is preliminary data.</text>
</comment>
<dbReference type="GO" id="GO:0020037">
    <property type="term" value="F:heme binding"/>
    <property type="evidence" value="ECO:0007669"/>
    <property type="project" value="InterPro"/>
</dbReference>
<evidence type="ECO:0000256" key="3">
    <source>
        <dbReference type="SAM" id="Phobius"/>
    </source>
</evidence>
<keyword evidence="3" id="KW-1133">Transmembrane helix</keyword>
<keyword evidence="3" id="KW-0472">Membrane</keyword>
<feature type="transmembrane region" description="Helical" evidence="3">
    <location>
        <begin position="498"/>
        <end position="526"/>
    </location>
</feature>
<evidence type="ECO:0000256" key="1">
    <source>
        <dbReference type="ARBA" id="ARBA00009186"/>
    </source>
</evidence>
<proteinExistence type="inferred from homology"/>
<keyword evidence="7" id="KW-1185">Reference proteome</keyword>
<evidence type="ECO:0000313" key="6">
    <source>
        <dbReference type="EMBL" id="MVX61792.1"/>
    </source>
</evidence>
<feature type="transmembrane region" description="Helical" evidence="3">
    <location>
        <begin position="198"/>
        <end position="217"/>
    </location>
</feature>
<feature type="transmembrane region" description="Helical" evidence="3">
    <location>
        <begin position="229"/>
        <end position="250"/>
    </location>
</feature>
<feature type="transmembrane region" description="Helical" evidence="3">
    <location>
        <begin position="105"/>
        <end position="122"/>
    </location>
</feature>
<dbReference type="GO" id="GO:0015232">
    <property type="term" value="F:heme transmembrane transporter activity"/>
    <property type="evidence" value="ECO:0007669"/>
    <property type="project" value="InterPro"/>
</dbReference>
<feature type="domain" description="Cytochrome c-type biogenesis protein CcmF C-terminal" evidence="5">
    <location>
        <begin position="364"/>
        <end position="693"/>
    </location>
</feature>
<feature type="transmembrane region" description="Helical" evidence="3">
    <location>
        <begin position="333"/>
        <end position="352"/>
    </location>
</feature>